<sequence length="107" mass="11716">MSDKNKKQTSDPISSTSEIPIQSGLSSPSIPNQTGKSTKERIDEQIGALKDVLAIPFLASPLSHLMKMGVKSPLRLNPLPHKPAKLSHPNFTTPLMPRHQRTLLTIT</sequence>
<dbReference type="Proteomes" id="UP000235392">
    <property type="component" value="Unassembled WGS sequence"/>
</dbReference>
<gene>
    <name evidence="2" type="ORF">PCASD_20648</name>
</gene>
<feature type="region of interest" description="Disordered" evidence="1">
    <location>
        <begin position="1"/>
        <end position="42"/>
    </location>
</feature>
<reference evidence="2 3" key="1">
    <citation type="submission" date="2017-11" db="EMBL/GenBank/DDBJ databases">
        <title>De novo assembly and phasing of dikaryotic genomes from two isolates of Puccinia coronata f. sp. avenae, the causal agent of oat crown rust.</title>
        <authorList>
            <person name="Miller M.E."/>
            <person name="Zhang Y."/>
            <person name="Omidvar V."/>
            <person name="Sperschneider J."/>
            <person name="Schwessinger B."/>
            <person name="Raley C."/>
            <person name="Palmer J.M."/>
            <person name="Garnica D."/>
            <person name="Upadhyaya N."/>
            <person name="Rathjen J."/>
            <person name="Taylor J.M."/>
            <person name="Park R.F."/>
            <person name="Dodds P.N."/>
            <person name="Hirsch C.D."/>
            <person name="Kianian S.F."/>
            <person name="Figueroa M."/>
        </authorList>
    </citation>
    <scope>NUCLEOTIDE SEQUENCE [LARGE SCALE GENOMIC DNA]</scope>
    <source>
        <strain evidence="2">12SD80</strain>
    </source>
</reference>
<organism evidence="2 3">
    <name type="scientific">Puccinia coronata f. sp. avenae</name>
    <dbReference type="NCBI Taxonomy" id="200324"/>
    <lineage>
        <taxon>Eukaryota</taxon>
        <taxon>Fungi</taxon>
        <taxon>Dikarya</taxon>
        <taxon>Basidiomycota</taxon>
        <taxon>Pucciniomycotina</taxon>
        <taxon>Pucciniomycetes</taxon>
        <taxon>Pucciniales</taxon>
        <taxon>Pucciniaceae</taxon>
        <taxon>Puccinia</taxon>
    </lineage>
</organism>
<evidence type="ECO:0000313" key="2">
    <source>
        <dbReference type="EMBL" id="PLW35765.1"/>
    </source>
</evidence>
<feature type="region of interest" description="Disordered" evidence="1">
    <location>
        <begin position="79"/>
        <end position="107"/>
    </location>
</feature>
<evidence type="ECO:0000256" key="1">
    <source>
        <dbReference type="SAM" id="MobiDB-lite"/>
    </source>
</evidence>
<protein>
    <submittedName>
        <fullName evidence="2">Uncharacterized protein</fullName>
    </submittedName>
</protein>
<feature type="compositionally biased region" description="Polar residues" evidence="1">
    <location>
        <begin position="10"/>
        <end position="36"/>
    </location>
</feature>
<accession>A0A2N5UDE9</accession>
<dbReference type="EMBL" id="PGCI01000172">
    <property type="protein sequence ID" value="PLW35765.1"/>
    <property type="molecule type" value="Genomic_DNA"/>
</dbReference>
<name>A0A2N5UDE9_9BASI</name>
<dbReference type="AlphaFoldDB" id="A0A2N5UDE9"/>
<comment type="caution">
    <text evidence="2">The sequence shown here is derived from an EMBL/GenBank/DDBJ whole genome shotgun (WGS) entry which is preliminary data.</text>
</comment>
<evidence type="ECO:0000313" key="3">
    <source>
        <dbReference type="Proteomes" id="UP000235392"/>
    </source>
</evidence>
<proteinExistence type="predicted"/>